<dbReference type="AlphaFoldDB" id="A0A5C0XMG3"/>
<keyword evidence="1" id="KW-0472">Membrane</keyword>
<evidence type="ECO:0000259" key="2">
    <source>
        <dbReference type="Pfam" id="PF00892"/>
    </source>
</evidence>
<dbReference type="OrthoDB" id="50325at2157"/>
<accession>A0A5C0XMG3</accession>
<organism evidence="3 4">
    <name type="scientific">Pyrococcus furiosus (strain ATCC 43587 / DSM 3638 / JCM 8422 / Vc1)</name>
    <dbReference type="NCBI Taxonomy" id="186497"/>
    <lineage>
        <taxon>Archaea</taxon>
        <taxon>Methanobacteriati</taxon>
        <taxon>Methanobacteriota</taxon>
        <taxon>Thermococci</taxon>
        <taxon>Thermococcales</taxon>
        <taxon>Thermococcaceae</taxon>
        <taxon>Pyrococcus</taxon>
    </lineage>
</organism>
<evidence type="ECO:0000313" key="4">
    <source>
        <dbReference type="Proteomes" id="UP000324354"/>
    </source>
</evidence>
<name>A0A5C0XMG3_PYRFU</name>
<feature type="transmembrane region" description="Helical" evidence="1">
    <location>
        <begin position="235"/>
        <end position="254"/>
    </location>
</feature>
<dbReference type="EMBL" id="CP023154">
    <property type="protein sequence ID" value="QEK77839.1"/>
    <property type="molecule type" value="Genomic_DNA"/>
</dbReference>
<feature type="transmembrane region" description="Helical" evidence="1">
    <location>
        <begin position="30"/>
        <end position="50"/>
    </location>
</feature>
<protein>
    <submittedName>
        <fullName evidence="3">EamA family transporter</fullName>
    </submittedName>
</protein>
<dbReference type="SUPFAM" id="SSF103481">
    <property type="entry name" value="Multidrug resistance efflux transporter EmrE"/>
    <property type="match status" value="2"/>
</dbReference>
<dbReference type="RefSeq" id="WP_011011221.1">
    <property type="nucleotide sequence ID" value="NC_003413.1"/>
</dbReference>
<evidence type="ECO:0000256" key="1">
    <source>
        <dbReference type="SAM" id="Phobius"/>
    </source>
</evidence>
<dbReference type="GeneID" id="41711896"/>
<feature type="transmembrane region" description="Helical" evidence="1">
    <location>
        <begin position="204"/>
        <end position="223"/>
    </location>
</feature>
<dbReference type="GeneID" id="13301002"/>
<feature type="transmembrane region" description="Helical" evidence="1">
    <location>
        <begin position="179"/>
        <end position="198"/>
    </location>
</feature>
<dbReference type="PANTHER" id="PTHR22911:SF102">
    <property type="entry name" value="MEMBRANE PROTEIN"/>
    <property type="match status" value="1"/>
</dbReference>
<proteinExistence type="predicted"/>
<reference evidence="3 4" key="1">
    <citation type="submission" date="2017-08" db="EMBL/GenBank/DDBJ databases">
        <title>Resequencing and Reannotation of the genome of Pyrococcus furiosus type strain DSM3638.</title>
        <authorList>
            <person name="Reichelt R.M."/>
            <person name="Bunk B."/>
        </authorList>
    </citation>
    <scope>NUCLEOTIDE SEQUENCE [LARGE SCALE GENOMIC DNA]</scope>
    <source>
        <strain evidence="3 4">DSM 3638</strain>
    </source>
</reference>
<feature type="transmembrane region" description="Helical" evidence="1">
    <location>
        <begin position="91"/>
        <end position="110"/>
    </location>
</feature>
<dbReference type="GO" id="GO:0016020">
    <property type="term" value="C:membrane"/>
    <property type="evidence" value="ECO:0007669"/>
    <property type="project" value="InterPro"/>
</dbReference>
<keyword evidence="1" id="KW-1133">Transmembrane helix</keyword>
<dbReference type="Proteomes" id="UP000324354">
    <property type="component" value="Chromosome"/>
</dbReference>
<keyword evidence="1" id="KW-0812">Transmembrane</keyword>
<dbReference type="InterPro" id="IPR037185">
    <property type="entry name" value="EmrE-like"/>
</dbReference>
<dbReference type="Pfam" id="PF00892">
    <property type="entry name" value="EamA"/>
    <property type="match status" value="2"/>
</dbReference>
<feature type="transmembrane region" description="Helical" evidence="1">
    <location>
        <begin position="66"/>
        <end position="85"/>
    </location>
</feature>
<feature type="domain" description="EamA" evidence="2">
    <location>
        <begin position="4"/>
        <end position="136"/>
    </location>
</feature>
<dbReference type="PANTHER" id="PTHR22911">
    <property type="entry name" value="ACYL-MALONYL CONDENSING ENZYME-RELATED"/>
    <property type="match status" value="1"/>
</dbReference>
<feature type="transmembrane region" description="Helical" evidence="1">
    <location>
        <begin position="260"/>
        <end position="278"/>
    </location>
</feature>
<feature type="transmembrane region" description="Helical" evidence="1">
    <location>
        <begin position="122"/>
        <end position="142"/>
    </location>
</feature>
<evidence type="ECO:0000313" key="3">
    <source>
        <dbReference type="EMBL" id="QEK77839.1"/>
    </source>
</evidence>
<feature type="domain" description="EamA" evidence="2">
    <location>
        <begin position="149"/>
        <end position="275"/>
    </location>
</feature>
<feature type="transmembrane region" description="Helical" evidence="1">
    <location>
        <begin position="148"/>
        <end position="167"/>
    </location>
</feature>
<gene>
    <name evidence="3" type="ORF">PFDSM3638_00470</name>
</gene>
<feature type="transmembrane region" description="Helical" evidence="1">
    <location>
        <begin position="7"/>
        <end position="24"/>
    </location>
</feature>
<dbReference type="InterPro" id="IPR000620">
    <property type="entry name" value="EamA_dom"/>
</dbReference>
<sequence length="281" mass="30599">MNKGKIKIVIAMLIWGSVGVFARFSGLSGLGVAFARVSLGSIFLLIILGAKRRIREALDCIARNPLPYIGIGSALALNWIFFFTGLEYTTIANVVLVYYTSPIIATLLSWKFLKEKVKKSRMFAISLAFLGLGIIISGQEISINNRDFIGIMFALIAAFFYALIPNLGRFLKKVKGEILTFLQLLVASFLMLPIISVVDVGKPVWWSIGVLVTVHTVLALFLYMDGLKEVSVSEAALLSYLDPISAVIYGIIIFGEVPSIYTIIGGGLILIATALDALKKG</sequence>